<dbReference type="Proteomes" id="UP000029733">
    <property type="component" value="Unassembled WGS sequence"/>
</dbReference>
<protein>
    <recommendedName>
        <fullName evidence="3">Sec translocon accessory complex subunit YajC</fullName>
    </recommendedName>
</protein>
<dbReference type="PRINTS" id="PR01853">
    <property type="entry name" value="YAJCTRNLCASE"/>
</dbReference>
<keyword evidence="7" id="KW-0653">Protein transport</keyword>
<dbReference type="Pfam" id="PF02699">
    <property type="entry name" value="YajC"/>
    <property type="match status" value="1"/>
</dbReference>
<evidence type="ECO:0000313" key="13">
    <source>
        <dbReference type="Proteomes" id="UP000029733"/>
    </source>
</evidence>
<keyword evidence="5" id="KW-1003">Cell membrane</keyword>
<reference evidence="12 13" key="1">
    <citation type="journal article" date="2014" name="Genome Announc.">
        <title>Draft genome sequences of eight enterohepatic helicobacter species isolated from both laboratory and wild rodents.</title>
        <authorList>
            <person name="Sheh A."/>
            <person name="Shen Z."/>
            <person name="Fox J.G."/>
        </authorList>
    </citation>
    <scope>NUCLEOTIDE SEQUENCE [LARGE SCALE GENOMIC DNA]</scope>
    <source>
        <strain evidence="12 13">MIT 09-6949</strain>
    </source>
</reference>
<feature type="transmembrane region" description="Helical" evidence="11">
    <location>
        <begin position="12"/>
        <end position="31"/>
    </location>
</feature>
<keyword evidence="10 11" id="KW-0472">Membrane</keyword>
<evidence type="ECO:0000313" key="12">
    <source>
        <dbReference type="EMBL" id="TLD96197.1"/>
    </source>
</evidence>
<accession>A0A4U8TC36</accession>
<evidence type="ECO:0000256" key="1">
    <source>
        <dbReference type="ARBA" id="ARBA00004162"/>
    </source>
</evidence>
<evidence type="ECO:0000256" key="9">
    <source>
        <dbReference type="ARBA" id="ARBA00023010"/>
    </source>
</evidence>
<dbReference type="GO" id="GO:0015031">
    <property type="term" value="P:protein transport"/>
    <property type="evidence" value="ECO:0007669"/>
    <property type="project" value="UniProtKB-KW"/>
</dbReference>
<dbReference type="STRING" id="1677920.LS71_06690"/>
<evidence type="ECO:0000256" key="4">
    <source>
        <dbReference type="ARBA" id="ARBA00022448"/>
    </source>
</evidence>
<evidence type="ECO:0000256" key="6">
    <source>
        <dbReference type="ARBA" id="ARBA00022692"/>
    </source>
</evidence>
<keyword evidence="4" id="KW-0813">Transport</keyword>
<evidence type="ECO:0000256" key="8">
    <source>
        <dbReference type="ARBA" id="ARBA00022989"/>
    </source>
</evidence>
<dbReference type="OrthoDB" id="9811406at2"/>
<evidence type="ECO:0000256" key="10">
    <source>
        <dbReference type="ARBA" id="ARBA00023136"/>
    </source>
</evidence>
<dbReference type="NCBIfam" id="TIGR00739">
    <property type="entry name" value="yajC"/>
    <property type="match status" value="1"/>
</dbReference>
<dbReference type="SMART" id="SM01323">
    <property type="entry name" value="YajC"/>
    <property type="match status" value="1"/>
</dbReference>
<evidence type="ECO:0000256" key="5">
    <source>
        <dbReference type="ARBA" id="ARBA00022475"/>
    </source>
</evidence>
<evidence type="ECO:0000256" key="2">
    <source>
        <dbReference type="ARBA" id="ARBA00006742"/>
    </source>
</evidence>
<evidence type="ECO:0000256" key="7">
    <source>
        <dbReference type="ARBA" id="ARBA00022927"/>
    </source>
</evidence>
<comment type="caution">
    <text evidence="12">The sequence shown here is derived from an EMBL/GenBank/DDBJ whole genome shotgun (WGS) entry which is preliminary data.</text>
</comment>
<keyword evidence="9" id="KW-0811">Translocation</keyword>
<sequence>MQETAAQGGVQGTLISLLPIVFFIAIFYLLLIRPANVKRKKHQEMINALQKGDKIITTGGLICEIVKPEKTFFSVRLNDDTIAKLSKEFIAYKLDENDDTQA</sequence>
<comment type="similarity">
    <text evidence="2">Belongs to the YajC family.</text>
</comment>
<name>A0A4U8TC36_9HELI</name>
<evidence type="ECO:0000256" key="3">
    <source>
        <dbReference type="ARBA" id="ARBA00014962"/>
    </source>
</evidence>
<dbReference type="InterPro" id="IPR003849">
    <property type="entry name" value="Preprotein_translocase_YajC"/>
</dbReference>
<dbReference type="PANTHER" id="PTHR33909:SF1">
    <property type="entry name" value="SEC TRANSLOCON ACCESSORY COMPLEX SUBUNIT YAJC"/>
    <property type="match status" value="1"/>
</dbReference>
<comment type="subcellular location">
    <subcellularLocation>
        <location evidence="1">Cell membrane</location>
        <topology evidence="1">Single-pass membrane protein</topology>
    </subcellularLocation>
</comment>
<dbReference type="PANTHER" id="PTHR33909">
    <property type="entry name" value="SEC TRANSLOCON ACCESSORY COMPLEX SUBUNIT YAJC"/>
    <property type="match status" value="1"/>
</dbReference>
<organism evidence="12 13">
    <name type="scientific">Helicobacter jaachi</name>
    <dbReference type="NCBI Taxonomy" id="1677920"/>
    <lineage>
        <taxon>Bacteria</taxon>
        <taxon>Pseudomonadati</taxon>
        <taxon>Campylobacterota</taxon>
        <taxon>Epsilonproteobacteria</taxon>
        <taxon>Campylobacterales</taxon>
        <taxon>Helicobacteraceae</taxon>
        <taxon>Helicobacter</taxon>
    </lineage>
</organism>
<keyword evidence="6 11" id="KW-0812">Transmembrane</keyword>
<keyword evidence="13" id="KW-1185">Reference proteome</keyword>
<evidence type="ECO:0000256" key="11">
    <source>
        <dbReference type="SAM" id="Phobius"/>
    </source>
</evidence>
<dbReference type="EMBL" id="JRPR02000005">
    <property type="protein sequence ID" value="TLD96197.1"/>
    <property type="molecule type" value="Genomic_DNA"/>
</dbReference>
<dbReference type="GO" id="GO:0005886">
    <property type="term" value="C:plasma membrane"/>
    <property type="evidence" value="ECO:0007669"/>
    <property type="project" value="UniProtKB-SubCell"/>
</dbReference>
<dbReference type="AlphaFoldDB" id="A0A4U8TC36"/>
<dbReference type="RefSeq" id="WP_034355522.1">
    <property type="nucleotide sequence ID" value="NZ_JRPR02000005.1"/>
</dbReference>
<proteinExistence type="inferred from homology"/>
<gene>
    <name evidence="12" type="primary">yajC</name>
    <name evidence="12" type="ORF">LS71_006925</name>
</gene>
<keyword evidence="8 11" id="KW-1133">Transmembrane helix</keyword>